<dbReference type="InterPro" id="IPR037108">
    <property type="entry name" value="TM1727-like_C_sf"/>
</dbReference>
<dbReference type="Pfam" id="PF10728">
    <property type="entry name" value="DUF2520"/>
    <property type="match status" value="1"/>
</dbReference>
<sequence length="260" mass="28716">MRSIVIIGSGNLAEALALAVCEHPTLELRQLMARNPERGAQIAAQCRCPWSSDPHTLATADLYLIAVSDSAIAQVAASLPIPTDSAVVHTAGGIGIEALPDRLTRRGVFYPLQTFTRGRRVDFSRIPIFVEGNTEAFTQELETFARQLSHTVYRADSERRARLHLAAVFACNFTNHLYTLGGEILHEADLPFEVLTPLIEETASKAIDSKDPRRVQTGPAVRHDLPTMQKHGTILENKPHLKSIYESLSQSIWETSKKTL</sequence>
<dbReference type="EMBL" id="DWYR01000016">
    <property type="protein sequence ID" value="HJA99158.1"/>
    <property type="molecule type" value="Genomic_DNA"/>
</dbReference>
<protein>
    <submittedName>
        <fullName evidence="3">DUF2520 domain-containing protein</fullName>
    </submittedName>
</protein>
<dbReference type="Proteomes" id="UP000824259">
    <property type="component" value="Unassembled WGS sequence"/>
</dbReference>
<dbReference type="Gene3D" id="3.40.50.720">
    <property type="entry name" value="NAD(P)-binding Rossmann-like Domain"/>
    <property type="match status" value="1"/>
</dbReference>
<dbReference type="PANTHER" id="PTHR40459">
    <property type="entry name" value="CONSERVED HYPOTHETICAL ALANINE AND LEUCINE RICH PROTEIN"/>
    <property type="match status" value="1"/>
</dbReference>
<proteinExistence type="predicted"/>
<dbReference type="AlphaFoldDB" id="A0A9D2L4M8"/>
<accession>A0A9D2L4M8</accession>
<dbReference type="SUPFAM" id="SSF48179">
    <property type="entry name" value="6-phosphogluconate dehydrogenase C-terminal domain-like"/>
    <property type="match status" value="1"/>
</dbReference>
<evidence type="ECO:0000313" key="3">
    <source>
        <dbReference type="EMBL" id="HJA99158.1"/>
    </source>
</evidence>
<evidence type="ECO:0000313" key="4">
    <source>
        <dbReference type="Proteomes" id="UP000824259"/>
    </source>
</evidence>
<evidence type="ECO:0000259" key="1">
    <source>
        <dbReference type="Pfam" id="PF03807"/>
    </source>
</evidence>
<dbReference type="PANTHER" id="PTHR40459:SF1">
    <property type="entry name" value="CONSERVED HYPOTHETICAL ALANINE AND LEUCINE RICH PROTEIN"/>
    <property type="match status" value="1"/>
</dbReference>
<dbReference type="Gene3D" id="1.10.1040.20">
    <property type="entry name" value="ProC-like, C-terminal domain"/>
    <property type="match status" value="1"/>
</dbReference>
<evidence type="ECO:0000259" key="2">
    <source>
        <dbReference type="Pfam" id="PF10728"/>
    </source>
</evidence>
<dbReference type="InterPro" id="IPR028939">
    <property type="entry name" value="P5C_Rdtase_cat_N"/>
</dbReference>
<reference evidence="3" key="2">
    <citation type="submission" date="2021-04" db="EMBL/GenBank/DDBJ databases">
        <authorList>
            <person name="Gilroy R."/>
        </authorList>
    </citation>
    <scope>NUCLEOTIDE SEQUENCE</scope>
    <source>
        <strain evidence="3">CHK169-11906</strain>
    </source>
</reference>
<feature type="domain" description="Pyrroline-5-carboxylate reductase catalytic N-terminal" evidence="1">
    <location>
        <begin position="4"/>
        <end position="90"/>
    </location>
</feature>
<gene>
    <name evidence="3" type="ORF">H9779_06135</name>
</gene>
<feature type="domain" description="DUF2520" evidence="2">
    <location>
        <begin position="126"/>
        <end position="252"/>
    </location>
</feature>
<dbReference type="SUPFAM" id="SSF51735">
    <property type="entry name" value="NAD(P)-binding Rossmann-fold domains"/>
    <property type="match status" value="1"/>
</dbReference>
<dbReference type="InterPro" id="IPR008927">
    <property type="entry name" value="6-PGluconate_DH-like_C_sf"/>
</dbReference>
<organism evidence="3 4">
    <name type="scientific">Candidatus Alistipes avicola</name>
    <dbReference type="NCBI Taxonomy" id="2838432"/>
    <lineage>
        <taxon>Bacteria</taxon>
        <taxon>Pseudomonadati</taxon>
        <taxon>Bacteroidota</taxon>
        <taxon>Bacteroidia</taxon>
        <taxon>Bacteroidales</taxon>
        <taxon>Rikenellaceae</taxon>
        <taxon>Alistipes</taxon>
    </lineage>
</organism>
<name>A0A9D2L4M8_9BACT</name>
<reference evidence="3" key="1">
    <citation type="journal article" date="2021" name="PeerJ">
        <title>Extensive microbial diversity within the chicken gut microbiome revealed by metagenomics and culture.</title>
        <authorList>
            <person name="Gilroy R."/>
            <person name="Ravi A."/>
            <person name="Getino M."/>
            <person name="Pursley I."/>
            <person name="Horton D.L."/>
            <person name="Alikhan N.F."/>
            <person name="Baker D."/>
            <person name="Gharbi K."/>
            <person name="Hall N."/>
            <person name="Watson M."/>
            <person name="Adriaenssens E.M."/>
            <person name="Foster-Nyarko E."/>
            <person name="Jarju S."/>
            <person name="Secka A."/>
            <person name="Antonio M."/>
            <person name="Oren A."/>
            <person name="Chaudhuri R.R."/>
            <person name="La Ragione R."/>
            <person name="Hildebrand F."/>
            <person name="Pallen M.J."/>
        </authorList>
    </citation>
    <scope>NUCLEOTIDE SEQUENCE</scope>
    <source>
        <strain evidence="3">CHK169-11906</strain>
    </source>
</reference>
<dbReference type="InterPro" id="IPR036291">
    <property type="entry name" value="NAD(P)-bd_dom_sf"/>
</dbReference>
<dbReference type="Pfam" id="PF03807">
    <property type="entry name" value="F420_oxidored"/>
    <property type="match status" value="1"/>
</dbReference>
<dbReference type="InterPro" id="IPR018931">
    <property type="entry name" value="DUF2520"/>
</dbReference>
<comment type="caution">
    <text evidence="3">The sequence shown here is derived from an EMBL/GenBank/DDBJ whole genome shotgun (WGS) entry which is preliminary data.</text>
</comment>